<feature type="domain" description="VWFD" evidence="14">
    <location>
        <begin position="2121"/>
        <end position="2297"/>
    </location>
</feature>
<dbReference type="InterPro" id="IPR036880">
    <property type="entry name" value="Kunitz_BPTI_sf"/>
</dbReference>
<dbReference type="InterPro" id="IPR052424">
    <property type="entry name" value="Kielin_Chordin-BMP_Reg"/>
</dbReference>
<feature type="domain" description="VWFC" evidence="12">
    <location>
        <begin position="1803"/>
        <end position="1861"/>
    </location>
</feature>
<feature type="chain" id="PRO_5015874866" evidence="11">
    <location>
        <begin position="29"/>
        <end position="2458"/>
    </location>
</feature>
<evidence type="ECO:0000313" key="15">
    <source>
        <dbReference type="EMBL" id="AWP08545.1"/>
    </source>
</evidence>
<accession>A0A2U9BW80</accession>
<feature type="domain" description="VWFC" evidence="12">
    <location>
        <begin position="1041"/>
        <end position="1099"/>
    </location>
</feature>
<feature type="domain" description="VWFC" evidence="12">
    <location>
        <begin position="1744"/>
        <end position="1803"/>
    </location>
</feature>
<keyword evidence="8" id="KW-1015">Disulfide bond</keyword>
<feature type="domain" description="VWFC" evidence="12">
    <location>
        <begin position="1684"/>
        <end position="1744"/>
    </location>
</feature>
<evidence type="ECO:0000259" key="14">
    <source>
        <dbReference type="PROSITE" id="PS51233"/>
    </source>
</evidence>
<feature type="domain" description="VWFC" evidence="12">
    <location>
        <begin position="1990"/>
        <end position="2053"/>
    </location>
</feature>
<reference evidence="15 16" key="1">
    <citation type="submission" date="2017-12" db="EMBL/GenBank/DDBJ databases">
        <title>Integrating genomic resources of turbot (Scophthalmus maximus) in depth evaluation of genetic and physical mapping variation across individuals.</title>
        <authorList>
            <person name="Martinez P."/>
        </authorList>
    </citation>
    <scope>NUCLEOTIDE SEQUENCE [LARGE SCALE GENOMIC DNA]</scope>
</reference>
<dbReference type="GO" id="GO:0005576">
    <property type="term" value="C:extracellular region"/>
    <property type="evidence" value="ECO:0007669"/>
    <property type="project" value="UniProtKB-SubCell"/>
</dbReference>
<dbReference type="PROSITE" id="PS51233">
    <property type="entry name" value="VWFD"/>
    <property type="match status" value="1"/>
</dbReference>
<dbReference type="InterPro" id="IPR002223">
    <property type="entry name" value="Kunitz_BPTI"/>
</dbReference>
<sequence length="2458" mass="269211">MESGKLRTPLLLWIQLFWVFALRARAHAGSHHDNVIDLLEALNMSHHISGVSKAQSPDGVIYRIRPRAPYLTLPPEYSQFLHSNLLGSMGVHFVGRQSSGSSATLFSLSSPSAPILQIVSSTLNNTLHLEYQAGGGAARGLTSFHFPTSNPFSREEWVQLAVSLEPDRLAFFVDCEEAVVVPIKSEGRINLELPQNVAITLASSPQRKDSKFSGHLKTAEISMKAYLRRPWLCDNITDNLPSSKYVDDQSSDSGTDSSRTFQQGASPSKPPTSHRPVDQTSNYPQDVQSDQLQRGVVLGPPGSPEGVRSVSQVQKDDRLKTLEKRMDDLARMLDMVKAQNVELQSRVKYLEGCECVRQRCEWEGREVDDGQRWQIDLSTVCTCTSGKACLVPKPKNNCEGVRPFERRWAFNPTSGLCEVFIHCAGHSSNNFPSFNACRDQCMFGACCLRKQSAGLSKAQRHHTQHRYNISSVNRTLSGYEQLNMEDETWYRNIDFNHSEDLKRNPKRVDCRTDLDFTYTCDDLTLTQCQALVKDHDGEAQVLSFSPGLKCSDRSCGGRCGCFSQRRLWRYGERFSQGCEECTCTGSGRVDCVCRHLTQRKEIRDLTLRERRLYQRAIGKLYASSAAWKSFALLRAEFSPQAGSHTFFLPWHRYFLRLVERKLRSVSSCKLAIPYFEWTVDSGSMKSSAAWQAGLFGGDDTHTLISCMLGLLEEMPVGCWHSRQPLSPSVIIALSHTKNTLCLRPLESGCELDGTVHNVSYSTIDGCQTCTCKGGNRECSPLPCPSLDCTQTETVLGDCCQHCKSCVHAGVRYEHKAKWRPEESSCDVCYCLEGRVHCEREQCHTSCKNPAAPPPNTCCPVCQGCGVNGHDFPNGAGIPTGDRCEECTCVNGNVACSPLPCPALACRNPTHRAGDCCPRCEQCDYESKLYVDGQMFPSGRDPCLRCICTAGEVSCERRDSSCPTPRCNHPAKRKGECCPTCDECEYDRRVYAHGEAFIPAGSGPCLQCRCKGGSVICHEEKCPPVQCSNPIIDPHRCCPLCKACVLEGVEYEEGSSWQVQNPCSSCICVNGETLCTHSHCPPNECLHPTKTTGSCCATCGSCTYNHRIYSDGQRFTTPDQPCHICTCQHGTVACERRPCPPLNCTNSYTPAGECCPKCPDCSFENRVFVDGQVFLNPVSVCEECKCVSGRIDCHQAQCPQPHCNAPRPGTCCHNNCNGCSYTGKEYPNGLEFPHPTDKCRTCSCINGNVQCLMRRCPPLPCSNPNVLPGDCCPQCPAPPSDCVYEQRAYRHAERFYHPTDNCRSCTCTNGTVHCQRKPCPFTACSHPVTQECCRTCEGCSHEGRERANGETWDDASDPCVACVCHEGSVRCERKRCRPSNCNHPVRRQCCMSCDGCMFHGKEYPDGTEFADDNDACGVCYCYGGDVVCSRLPCYGDCSHPYKPPGQCCGECERCFYNTVVLTNGQSIPDPGNPCSECTCQSGSVHCVKKTCPAALCPHPVTNPCGCPVCDGCHFQGVSYVDGQVLPGGENGCRDCTCSRGEVACVQRRCPAVSCPHPALDGCACGVCDGCNFNGRGCFNGERFQHPTDHCQLCSCLNGGVVCTRASCPSVACVRPVTPPGECCPVCTGVCLHQGKEYQSGSTFSSPSDPCSSCSCLNEVVNCQRRPCPVRCSHPVPSETCCPVCDSCLYEGVVHSHSHTFTPSLHNPCQRCTCVRGTVTCLPLVCPPTPCARPVTKPGQCCPECTACMLDGQEFTDGQTWTLGSNHCSTCTCQAGEVQCTSPGCPKLKCMHQVTDPGACCPRCRGCMYGAEEHAEGSSWFADSTPCMTCMCVDGVTTCSEVHCLSPCINFISVPGECCPVCADCVFEGRVYGPGDSFHPADDPCQICTCEVMPDGEQHLRCLRKQCPRLVDCPKSNILFSGPESCCPVCAQPLSNCTAALIGNEVLATDDPCFTCHCKDLTWTCLHQMCLPISCPLKEQFMPPDSCCPVCKDCVIEGQGKVTNGSSWTDSEDNCVTCTCNLGHIECSIEECLPAVCLGGQKQVKTPGKCCPECHDSGASCLHQGTVYHSNEQWEVDECTSCQCVSGDVHCHSERCPPLTCTTDEMPAVVPGLCCPHCLPRPATCIAFGDPHYRTFDGRMLHFQGACTYVLVQDCEGGDFSVHVTNDDRGRKGVSWTKEVTVFIGDVTVQLLQDWVVKVNDEVVSLPFLREPYIYIERQTNTILLNTNIGLKVQWSGRSHLEVSVPGSYKTHTCGLCGNFNNYYQDDLRMPSGRLSLSESDFGNSWRVKNGSRSLSTCRPGEDVDPCKDAGYQAKKGANARCKVLKSAVFKPCHRVVPPEPWYGACVYDLCACGANSDECLCDALEAYASQCREAGVVLRWRSPSLCAVGCPVERGFVFDECGPPCPVTCFNVDVPLGVIESHCFKPCVPGCQCPAGLVLHDSYCIQPEKCPKIIHGKHT</sequence>
<dbReference type="Pfam" id="PF00093">
    <property type="entry name" value="VWC"/>
    <property type="match status" value="7"/>
</dbReference>
<evidence type="ECO:0000256" key="4">
    <source>
        <dbReference type="ARBA" id="ARBA00022525"/>
    </source>
</evidence>
<dbReference type="Gene3D" id="2.10.70.10">
    <property type="entry name" value="Complement Module, domain 1"/>
    <property type="match status" value="5"/>
</dbReference>
<dbReference type="GO" id="GO:0033162">
    <property type="term" value="C:melanosome membrane"/>
    <property type="evidence" value="ECO:0007669"/>
    <property type="project" value="UniProtKB-SubCell"/>
</dbReference>
<feature type="compositionally biased region" description="Polar residues" evidence="10">
    <location>
        <begin position="278"/>
        <end position="292"/>
    </location>
</feature>
<dbReference type="SMART" id="SM00832">
    <property type="entry name" value="C8"/>
    <property type="match status" value="1"/>
</dbReference>
<dbReference type="PANTHER" id="PTHR46698:SF2">
    <property type="entry name" value="KIELIN_CHORDIN-LIKE PROTEIN"/>
    <property type="match status" value="1"/>
</dbReference>
<evidence type="ECO:0000259" key="12">
    <source>
        <dbReference type="PROSITE" id="PS50184"/>
    </source>
</evidence>
<feature type="domain" description="VWFC" evidence="12">
    <location>
        <begin position="1861"/>
        <end position="1929"/>
    </location>
</feature>
<evidence type="ECO:0000256" key="11">
    <source>
        <dbReference type="SAM" id="SignalP"/>
    </source>
</evidence>
<evidence type="ECO:0000256" key="6">
    <source>
        <dbReference type="ARBA" id="ARBA00022737"/>
    </source>
</evidence>
<dbReference type="PANTHER" id="PTHR46698">
    <property type="entry name" value="CROSSVEINLESS 2"/>
    <property type="match status" value="1"/>
</dbReference>
<dbReference type="SUPFAM" id="SSF57362">
    <property type="entry name" value="BPTI-like"/>
    <property type="match status" value="1"/>
</dbReference>
<dbReference type="InterPro" id="IPR014853">
    <property type="entry name" value="VWF/SSPO/ZAN-like_Cys-rich_dom"/>
</dbReference>
<evidence type="ECO:0000256" key="8">
    <source>
        <dbReference type="ARBA" id="ARBA00023157"/>
    </source>
</evidence>
<keyword evidence="16" id="KW-1185">Reference proteome</keyword>
<dbReference type="InterPro" id="IPR008922">
    <property type="entry name" value="Di-copper_centre_dom_sf"/>
</dbReference>
<keyword evidence="9" id="KW-0175">Coiled coil</keyword>
<dbReference type="SMART" id="SM00215">
    <property type="entry name" value="VWC_out"/>
    <property type="match status" value="14"/>
</dbReference>
<proteinExistence type="inferred from homology"/>
<dbReference type="SUPFAM" id="SSF57603">
    <property type="entry name" value="FnI-like domain"/>
    <property type="match status" value="23"/>
</dbReference>
<evidence type="ECO:0000313" key="16">
    <source>
        <dbReference type="Proteomes" id="UP000246464"/>
    </source>
</evidence>
<dbReference type="CDD" id="cd19941">
    <property type="entry name" value="TIL"/>
    <property type="match status" value="1"/>
</dbReference>
<evidence type="ECO:0000256" key="10">
    <source>
        <dbReference type="SAM" id="MobiDB-lite"/>
    </source>
</evidence>
<keyword evidence="4" id="KW-0964">Secreted</keyword>
<dbReference type="InterPro" id="IPR036084">
    <property type="entry name" value="Ser_inhib-like_sf"/>
</dbReference>
<dbReference type="Pfam" id="PF00264">
    <property type="entry name" value="Tyrosinase"/>
    <property type="match status" value="1"/>
</dbReference>
<dbReference type="SMART" id="SM00216">
    <property type="entry name" value="VWD"/>
    <property type="match status" value="1"/>
</dbReference>
<dbReference type="GO" id="GO:0016491">
    <property type="term" value="F:oxidoreductase activity"/>
    <property type="evidence" value="ECO:0007669"/>
    <property type="project" value="InterPro"/>
</dbReference>
<keyword evidence="7" id="KW-0470">Melanin biosynthesis</keyword>
<dbReference type="SMART" id="SM00210">
    <property type="entry name" value="TSPN"/>
    <property type="match status" value="1"/>
</dbReference>
<dbReference type="Gene3D" id="1.10.1280.10">
    <property type="entry name" value="Di-copper center containing domain from catechol oxidase"/>
    <property type="match status" value="1"/>
</dbReference>
<dbReference type="InterPro" id="IPR002227">
    <property type="entry name" value="Tyrosinase_Cu-bd"/>
</dbReference>
<evidence type="ECO:0000256" key="9">
    <source>
        <dbReference type="SAM" id="Coils"/>
    </source>
</evidence>
<evidence type="ECO:0000256" key="2">
    <source>
        <dbReference type="ARBA" id="ARBA00004613"/>
    </source>
</evidence>
<dbReference type="SUPFAM" id="SSF57567">
    <property type="entry name" value="Serine protease inhibitors"/>
    <property type="match status" value="1"/>
</dbReference>
<dbReference type="PROSITE" id="PS50279">
    <property type="entry name" value="BPTI_KUNITZ_2"/>
    <property type="match status" value="1"/>
</dbReference>
<feature type="domain" description="VWFC" evidence="12">
    <location>
        <begin position="1099"/>
        <end position="1158"/>
    </location>
</feature>
<dbReference type="Gene3D" id="6.20.200.20">
    <property type="match status" value="16"/>
</dbReference>
<organism evidence="15 16">
    <name type="scientific">Scophthalmus maximus</name>
    <name type="common">Turbot</name>
    <name type="synonym">Psetta maxima</name>
    <dbReference type="NCBI Taxonomy" id="52904"/>
    <lineage>
        <taxon>Eukaryota</taxon>
        <taxon>Metazoa</taxon>
        <taxon>Chordata</taxon>
        <taxon>Craniata</taxon>
        <taxon>Vertebrata</taxon>
        <taxon>Euteleostomi</taxon>
        <taxon>Actinopterygii</taxon>
        <taxon>Neopterygii</taxon>
        <taxon>Teleostei</taxon>
        <taxon>Neoteleostei</taxon>
        <taxon>Acanthomorphata</taxon>
        <taxon>Carangaria</taxon>
        <taxon>Pleuronectiformes</taxon>
        <taxon>Pleuronectoidei</taxon>
        <taxon>Scophthalmidae</taxon>
        <taxon>Scophthalmus</taxon>
    </lineage>
</organism>
<dbReference type="SMART" id="SM00131">
    <property type="entry name" value="KU"/>
    <property type="match status" value="1"/>
</dbReference>
<dbReference type="GO" id="GO:0004867">
    <property type="term" value="F:serine-type endopeptidase inhibitor activity"/>
    <property type="evidence" value="ECO:0007669"/>
    <property type="project" value="InterPro"/>
</dbReference>
<feature type="domain" description="VWFC" evidence="12">
    <location>
        <begin position="1279"/>
        <end position="1336"/>
    </location>
</feature>
<dbReference type="Pfam" id="PF23334">
    <property type="entry name" value="VWC2L_2nd"/>
    <property type="match status" value="5"/>
</dbReference>
<dbReference type="InterPro" id="IPR001007">
    <property type="entry name" value="VWF_dom"/>
</dbReference>
<dbReference type="Gene3D" id="2.60.120.200">
    <property type="match status" value="1"/>
</dbReference>
<evidence type="ECO:0000256" key="3">
    <source>
        <dbReference type="ARBA" id="ARBA00009928"/>
    </source>
</evidence>
<dbReference type="SUPFAM" id="SSF48056">
    <property type="entry name" value="Di-copper centre-containing domain"/>
    <property type="match status" value="1"/>
</dbReference>
<comment type="subcellular location">
    <subcellularLocation>
        <location evidence="1">Melanosome membrane</location>
        <topology evidence="1">Single-pass type I membrane protein</topology>
    </subcellularLocation>
    <subcellularLocation>
        <location evidence="2">Secreted</location>
    </subcellularLocation>
</comment>
<dbReference type="EMBL" id="CP026252">
    <property type="protein sequence ID" value="AWP08545.1"/>
    <property type="molecule type" value="Genomic_DNA"/>
</dbReference>
<keyword evidence="6" id="KW-0677">Repeat</keyword>
<dbReference type="InterPro" id="IPR001846">
    <property type="entry name" value="VWF_type-D"/>
</dbReference>
<feature type="domain" description="VWFC" evidence="12">
    <location>
        <begin position="1627"/>
        <end position="1684"/>
    </location>
</feature>
<feature type="coiled-coil region" evidence="9">
    <location>
        <begin position="319"/>
        <end position="346"/>
    </location>
</feature>
<dbReference type="InterPro" id="IPR013320">
    <property type="entry name" value="ConA-like_dom_sf"/>
</dbReference>
<feature type="domain" description="VWFC" evidence="12">
    <location>
        <begin position="1393"/>
        <end position="1451"/>
    </location>
</feature>
<protein>
    <submittedName>
        <fullName evidence="15">Putative kielin/chordin-like protein</fullName>
    </submittedName>
</protein>
<dbReference type="GO" id="GO:0042438">
    <property type="term" value="P:melanin biosynthetic process"/>
    <property type="evidence" value="ECO:0007669"/>
    <property type="project" value="UniProtKB-KW"/>
</dbReference>
<feature type="domain" description="VWFC" evidence="12">
    <location>
        <begin position="2057"/>
        <end position="2117"/>
    </location>
</feature>
<dbReference type="GO" id="GO:0030513">
    <property type="term" value="P:positive regulation of BMP signaling pathway"/>
    <property type="evidence" value="ECO:0007669"/>
    <property type="project" value="TreeGrafter"/>
</dbReference>
<evidence type="ECO:0000256" key="5">
    <source>
        <dbReference type="ARBA" id="ARBA00022729"/>
    </source>
</evidence>
<feature type="region of interest" description="Disordered" evidence="10">
    <location>
        <begin position="243"/>
        <end position="315"/>
    </location>
</feature>
<dbReference type="Proteomes" id="UP000246464">
    <property type="component" value="Chromosome 10"/>
</dbReference>
<dbReference type="PROSITE" id="PS50184">
    <property type="entry name" value="VWFC_2"/>
    <property type="match status" value="19"/>
</dbReference>
<name>A0A2U9BW80_SCOMX</name>
<feature type="domain" description="VWFC" evidence="12">
    <location>
        <begin position="1216"/>
        <end position="1275"/>
    </location>
</feature>
<evidence type="ECO:0000256" key="7">
    <source>
        <dbReference type="ARBA" id="ARBA00023101"/>
    </source>
</evidence>
<comment type="similarity">
    <text evidence="3">Belongs to the tyrosinase family.</text>
</comment>
<feature type="domain" description="VWFC" evidence="12">
    <location>
        <begin position="920"/>
        <end position="981"/>
    </location>
</feature>
<feature type="domain" description="BPTI/Kunitz inhibitor" evidence="13">
    <location>
        <begin position="389"/>
        <end position="441"/>
    </location>
</feature>
<feature type="domain" description="VWFC" evidence="12">
    <location>
        <begin position="862"/>
        <end position="920"/>
    </location>
</feature>
<dbReference type="Pfam" id="PF00094">
    <property type="entry name" value="VWD"/>
    <property type="match status" value="1"/>
</dbReference>
<feature type="signal peptide" evidence="11">
    <location>
        <begin position="1"/>
        <end position="28"/>
    </location>
</feature>
<keyword evidence="5 11" id="KW-0732">Signal</keyword>
<dbReference type="SMART" id="SM00214">
    <property type="entry name" value="VWC"/>
    <property type="match status" value="23"/>
</dbReference>
<feature type="domain" description="VWFC" evidence="12">
    <location>
        <begin position="981"/>
        <end position="1041"/>
    </location>
</feature>
<dbReference type="PROSITE" id="PS01208">
    <property type="entry name" value="VWFC_1"/>
    <property type="match status" value="10"/>
</dbReference>
<gene>
    <name evidence="15" type="ORF">SMAX5B_009937</name>
</gene>
<feature type="domain" description="VWFC" evidence="12">
    <location>
        <begin position="803"/>
        <end position="862"/>
    </location>
</feature>
<feature type="domain" description="VWFC" evidence="12">
    <location>
        <begin position="1567"/>
        <end position="1626"/>
    </location>
</feature>
<feature type="domain" description="VWFC" evidence="12">
    <location>
        <begin position="747"/>
        <end position="803"/>
    </location>
</feature>
<evidence type="ECO:0000259" key="13">
    <source>
        <dbReference type="PROSITE" id="PS50279"/>
    </source>
</evidence>
<dbReference type="SUPFAM" id="SSF49899">
    <property type="entry name" value="Concanavalin A-like lectins/glucanases"/>
    <property type="match status" value="1"/>
</dbReference>
<dbReference type="InterPro" id="IPR048287">
    <property type="entry name" value="TSPN-like_N"/>
</dbReference>
<feature type="domain" description="VWFC" evidence="12">
    <location>
        <begin position="1336"/>
        <end position="1393"/>
    </location>
</feature>
<evidence type="ECO:0000256" key="1">
    <source>
        <dbReference type="ARBA" id="ARBA00004573"/>
    </source>
</evidence>